<evidence type="ECO:0000313" key="2">
    <source>
        <dbReference type="EMBL" id="GAF96286.1"/>
    </source>
</evidence>
<dbReference type="InterPro" id="IPR016709">
    <property type="entry name" value="HadA-like"/>
</dbReference>
<gene>
    <name evidence="2" type="ORF">S01H1_21624</name>
</gene>
<name>X0UAD2_9ZZZZ</name>
<dbReference type="CDD" id="cd03441">
    <property type="entry name" value="R_hydratase_like"/>
    <property type="match status" value="1"/>
</dbReference>
<protein>
    <recommendedName>
        <fullName evidence="1">FAS1-like dehydratase domain-containing protein</fullName>
    </recommendedName>
</protein>
<dbReference type="SUPFAM" id="SSF54637">
    <property type="entry name" value="Thioesterase/thiol ester dehydrase-isomerase"/>
    <property type="match status" value="1"/>
</dbReference>
<proteinExistence type="predicted"/>
<organism evidence="2">
    <name type="scientific">marine sediment metagenome</name>
    <dbReference type="NCBI Taxonomy" id="412755"/>
    <lineage>
        <taxon>unclassified sequences</taxon>
        <taxon>metagenomes</taxon>
        <taxon>ecological metagenomes</taxon>
    </lineage>
</organism>
<dbReference type="AlphaFoldDB" id="X0UAD2"/>
<evidence type="ECO:0000259" key="1">
    <source>
        <dbReference type="Pfam" id="PF13452"/>
    </source>
</evidence>
<accession>X0UAD2</accession>
<dbReference type="InterPro" id="IPR039569">
    <property type="entry name" value="FAS1-like_DH_region"/>
</dbReference>
<dbReference type="EMBL" id="BARS01012027">
    <property type="protein sequence ID" value="GAF96286.1"/>
    <property type="molecule type" value="Genomic_DNA"/>
</dbReference>
<dbReference type="Gene3D" id="3.10.129.10">
    <property type="entry name" value="Hotdog Thioesterase"/>
    <property type="match status" value="1"/>
</dbReference>
<feature type="domain" description="FAS1-like dehydratase" evidence="1">
    <location>
        <begin position="6"/>
        <end position="131"/>
    </location>
</feature>
<reference evidence="2" key="1">
    <citation type="journal article" date="2014" name="Front. Microbiol.">
        <title>High frequency of phylogenetically diverse reductive dehalogenase-homologous genes in deep subseafloor sedimentary metagenomes.</title>
        <authorList>
            <person name="Kawai M."/>
            <person name="Futagami T."/>
            <person name="Toyoda A."/>
            <person name="Takaki Y."/>
            <person name="Nishi S."/>
            <person name="Hori S."/>
            <person name="Arai W."/>
            <person name="Tsubouchi T."/>
            <person name="Morono Y."/>
            <person name="Uchiyama I."/>
            <person name="Ito T."/>
            <person name="Fujiyama A."/>
            <person name="Inagaki F."/>
            <person name="Takami H."/>
        </authorList>
    </citation>
    <scope>NUCLEOTIDE SEQUENCE</scope>
    <source>
        <strain evidence="2">Expedition CK06-06</strain>
    </source>
</reference>
<dbReference type="InterPro" id="IPR029069">
    <property type="entry name" value="HotDog_dom_sf"/>
</dbReference>
<sequence>MLDRKFIGIKFEPSKMAVPRWKITQFANAIRESNPIYYDLNEAKNKGYRDIPVPPTFFAKMTYSGNKNFYATLGIDFKKLLDGGREFKYYSQCVAGDTITYQTSVENIIEKEGRRGKMDIVTAITKGINKETNENVFDAIITLIVFH</sequence>
<comment type="caution">
    <text evidence="2">The sequence shown here is derived from an EMBL/GenBank/DDBJ whole genome shotgun (WGS) entry which is preliminary data.</text>
</comment>
<dbReference type="PIRSF" id="PIRSF018072">
    <property type="entry name" value="UCP018072"/>
    <property type="match status" value="1"/>
</dbReference>
<dbReference type="Pfam" id="PF13452">
    <property type="entry name" value="FAS1_DH_region"/>
    <property type="match status" value="1"/>
</dbReference>